<evidence type="ECO:0000313" key="9">
    <source>
        <dbReference type="Proteomes" id="UP000515163"/>
    </source>
</evidence>
<dbReference type="GO" id="GO:0016614">
    <property type="term" value="F:oxidoreductase activity, acting on CH-OH group of donors"/>
    <property type="evidence" value="ECO:0007669"/>
    <property type="project" value="InterPro"/>
</dbReference>
<feature type="domain" description="Glucose-methanol-choline oxidoreductase N-terminal" evidence="8">
    <location>
        <begin position="285"/>
        <end position="299"/>
    </location>
</feature>
<dbReference type="InterPro" id="IPR000172">
    <property type="entry name" value="GMC_OxRdtase_N"/>
</dbReference>
<dbReference type="Pfam" id="PF05199">
    <property type="entry name" value="GMC_oxred_C"/>
    <property type="match status" value="1"/>
</dbReference>
<dbReference type="InterPro" id="IPR036188">
    <property type="entry name" value="FAD/NAD-bd_sf"/>
</dbReference>
<dbReference type="SUPFAM" id="SSF51905">
    <property type="entry name" value="FAD/NAD(P)-binding domain"/>
    <property type="match status" value="1"/>
</dbReference>
<feature type="domain" description="Glucose-methanol-choline oxidoreductase N-terminal" evidence="7">
    <location>
        <begin position="113"/>
        <end position="136"/>
    </location>
</feature>
<dbReference type="InParanoid" id="A0A6P8J3C1"/>
<name>A0A6P8J3C1_ACTTE</name>
<keyword evidence="3 6" id="KW-0285">Flavoprotein</keyword>
<dbReference type="InterPro" id="IPR012132">
    <property type="entry name" value="GMC_OxRdtase"/>
</dbReference>
<dbReference type="GeneID" id="116306577"/>
<comment type="similarity">
    <text evidence="2 6">Belongs to the GMC oxidoreductase family.</text>
</comment>
<keyword evidence="9" id="KW-1185">Reference proteome</keyword>
<dbReference type="PROSITE" id="PS00623">
    <property type="entry name" value="GMC_OXRED_1"/>
    <property type="match status" value="1"/>
</dbReference>
<dbReference type="KEGG" id="aten:116306577"/>
<evidence type="ECO:0000256" key="6">
    <source>
        <dbReference type="RuleBase" id="RU003968"/>
    </source>
</evidence>
<dbReference type="PANTHER" id="PTHR11552:SF147">
    <property type="entry name" value="CHOLINE DEHYDROGENASE, MITOCHONDRIAL"/>
    <property type="match status" value="1"/>
</dbReference>
<evidence type="ECO:0000256" key="1">
    <source>
        <dbReference type="ARBA" id="ARBA00001974"/>
    </source>
</evidence>
<feature type="binding site" evidence="5">
    <location>
        <position position="115"/>
    </location>
    <ligand>
        <name>FAD</name>
        <dbReference type="ChEBI" id="CHEBI:57692"/>
    </ligand>
</feature>
<dbReference type="OrthoDB" id="269227at2759"/>
<evidence type="ECO:0000256" key="4">
    <source>
        <dbReference type="ARBA" id="ARBA00022827"/>
    </source>
</evidence>
<protein>
    <submittedName>
        <fullName evidence="10">Choline dehydrogenase, mitochondrial-like</fullName>
    </submittedName>
</protein>
<feature type="binding site" evidence="5">
    <location>
        <position position="250"/>
    </location>
    <ligand>
        <name>FAD</name>
        <dbReference type="ChEBI" id="CHEBI:57692"/>
    </ligand>
</feature>
<evidence type="ECO:0000256" key="2">
    <source>
        <dbReference type="ARBA" id="ARBA00010790"/>
    </source>
</evidence>
<dbReference type="Gene3D" id="3.30.560.10">
    <property type="entry name" value="Glucose Oxidase, domain 3"/>
    <property type="match status" value="1"/>
</dbReference>
<sequence>MSLAYRKGTYLLQRSTKQGTLLKWISSRPITFSSTHDYVICGAGSAGCVLANRLSADPNNNVLLLEAGPQDKTWKIHMPAAIPYNLCDDKYNWFYHTEPQKNLNDRIIYWPRGRVLGGSSSLNAMIYNRGHAYDYDRWESEGAKGWSYADCLPYFKKAQTHELGPNEYRGGSGPLHVSRGQTKIPLHQALIDSGRQAGYPVTEDFNGFQQEGFGLMDLVIHQGRRWNTSTAYLNPAKHRKNLRIETKAFVTRIVFEGDQAVGLEYHVDNQVRRARASKEVILSGGSVNSPQLLMLSGVGDSEELNKHGIPVVCHLPGVGQNLQDHPQIYIEQECIQSVGLHKYQKWWTKILIGAQWFLTKKGPCGTSHFDTGAFIRSDNNVSHPDIQFDFVPIVLRNEGGKMVSKGHGYRTSISLQRSASTGYITLKSRDPRDHPVIQPNYLETEYDWELTRKGLSIGRHVLSQNAFKPFRGKEIIPGDHVQTDEDIDDFIRTNLTTNYHPSCTCKMGDPSDPLAVVDPETRVIGIKGVRVVDASVMPSIVSGNLNAPTIMIAEKAADHILGNEMLPKSNAPVFSSG</sequence>
<evidence type="ECO:0000256" key="5">
    <source>
        <dbReference type="PIRSR" id="PIRSR000137-2"/>
    </source>
</evidence>
<evidence type="ECO:0000256" key="3">
    <source>
        <dbReference type="ARBA" id="ARBA00022630"/>
    </source>
</evidence>
<comment type="cofactor">
    <cofactor evidence="1 5">
        <name>FAD</name>
        <dbReference type="ChEBI" id="CHEBI:57692"/>
    </cofactor>
</comment>
<dbReference type="PANTHER" id="PTHR11552">
    <property type="entry name" value="GLUCOSE-METHANOL-CHOLINE GMC OXIDOREDUCTASE"/>
    <property type="match status" value="1"/>
</dbReference>
<dbReference type="AlphaFoldDB" id="A0A6P8J3C1"/>
<dbReference type="InterPro" id="IPR007867">
    <property type="entry name" value="GMC_OxRtase_C"/>
</dbReference>
<gene>
    <name evidence="10" type="primary">LOC116306577</name>
</gene>
<dbReference type="Proteomes" id="UP000515163">
    <property type="component" value="Unplaced"/>
</dbReference>
<evidence type="ECO:0000259" key="7">
    <source>
        <dbReference type="PROSITE" id="PS00623"/>
    </source>
</evidence>
<dbReference type="GO" id="GO:0050660">
    <property type="term" value="F:flavin adenine dinucleotide binding"/>
    <property type="evidence" value="ECO:0007669"/>
    <property type="project" value="InterPro"/>
</dbReference>
<evidence type="ECO:0000259" key="8">
    <source>
        <dbReference type="PROSITE" id="PS00624"/>
    </source>
</evidence>
<dbReference type="NCBIfam" id="NF002550">
    <property type="entry name" value="PRK02106.1"/>
    <property type="match status" value="1"/>
</dbReference>
<dbReference type="PIRSF" id="PIRSF000137">
    <property type="entry name" value="Alcohol_oxidase"/>
    <property type="match status" value="1"/>
</dbReference>
<keyword evidence="4 5" id="KW-0274">FAD</keyword>
<dbReference type="PROSITE" id="PS00624">
    <property type="entry name" value="GMC_OXRED_2"/>
    <property type="match status" value="1"/>
</dbReference>
<dbReference type="RefSeq" id="XP_031572513.1">
    <property type="nucleotide sequence ID" value="XM_031716653.1"/>
</dbReference>
<dbReference type="Gene3D" id="3.50.50.60">
    <property type="entry name" value="FAD/NAD(P)-binding domain"/>
    <property type="match status" value="1"/>
</dbReference>
<evidence type="ECO:0000313" key="10">
    <source>
        <dbReference type="RefSeq" id="XP_031572513.1"/>
    </source>
</evidence>
<dbReference type="SUPFAM" id="SSF54373">
    <property type="entry name" value="FAD-linked reductases, C-terminal domain"/>
    <property type="match status" value="1"/>
</dbReference>
<reference evidence="10" key="1">
    <citation type="submission" date="2025-08" db="UniProtKB">
        <authorList>
            <consortium name="RefSeq"/>
        </authorList>
    </citation>
    <scope>IDENTIFICATION</scope>
    <source>
        <tissue evidence="10">Tentacle</tissue>
    </source>
</reference>
<accession>A0A6P8J3C1</accession>
<proteinExistence type="inferred from homology"/>
<organism evidence="9 10">
    <name type="scientific">Actinia tenebrosa</name>
    <name type="common">Australian red waratah sea anemone</name>
    <dbReference type="NCBI Taxonomy" id="6105"/>
    <lineage>
        <taxon>Eukaryota</taxon>
        <taxon>Metazoa</taxon>
        <taxon>Cnidaria</taxon>
        <taxon>Anthozoa</taxon>
        <taxon>Hexacorallia</taxon>
        <taxon>Actiniaria</taxon>
        <taxon>Actiniidae</taxon>
        <taxon>Actinia</taxon>
    </lineage>
</organism>
<dbReference type="Pfam" id="PF00732">
    <property type="entry name" value="GMC_oxred_N"/>
    <property type="match status" value="1"/>
</dbReference>